<feature type="domain" description="Aminotransferase class V" evidence="13">
    <location>
        <begin position="155"/>
        <end position="218"/>
    </location>
</feature>
<keyword evidence="5" id="KW-0963">Cytoplasm</keyword>
<evidence type="ECO:0000256" key="12">
    <source>
        <dbReference type="SAM" id="MobiDB-lite"/>
    </source>
</evidence>
<evidence type="ECO:0000256" key="1">
    <source>
        <dbReference type="ARBA" id="ARBA00001933"/>
    </source>
</evidence>
<dbReference type="FunFam" id="3.90.1150.10:FF:000065">
    <property type="entry name" value="Selenocysteine lyase"/>
    <property type="match status" value="1"/>
</dbReference>
<dbReference type="GO" id="GO:0016740">
    <property type="term" value="F:transferase activity"/>
    <property type="evidence" value="ECO:0007669"/>
    <property type="project" value="UniProtKB-KW"/>
</dbReference>
<evidence type="ECO:0000256" key="7">
    <source>
        <dbReference type="ARBA" id="ARBA00022898"/>
    </source>
</evidence>
<evidence type="ECO:0000259" key="13">
    <source>
        <dbReference type="Pfam" id="PF00266"/>
    </source>
</evidence>
<dbReference type="Proteomes" id="UP000694857">
    <property type="component" value="Chromosome 7"/>
</dbReference>
<evidence type="ECO:0000256" key="10">
    <source>
        <dbReference type="ARBA" id="ARBA00039054"/>
    </source>
</evidence>
<evidence type="ECO:0000256" key="9">
    <source>
        <dbReference type="ARBA" id="ARBA00037407"/>
    </source>
</evidence>
<sequence>MEAAGPRSRDARGRAASQPGSRAEKSPPESRKVYMDYNATTPLEPEAIQAMTEAMQEAWGNPSSPYPAGDSRRHTQIRDVGGRGPMWLLSHYQRPSSFYLKAFSIFNMHLPLVVKMAPAVQAITVILSKLFHPFILLSWRVGSEADGHSFPSPVAPGRKAKEIINAARENLAKMIGGRPQDMIFTSGGTESNNLVIHSVVKHFHKIHAAVGDTAEHPSPVEGALPHIITCTVEHDSIRLPLEHLVEEQVAEVTFVPVSKVNGQAEAEDILAAVRPATCLVTIMLANNETGVIMPVPEISRRVRALNQQRAAGGLPGVLVHTDAAQALGKRRVDVRDLGVDFLTIVGHKFYGPRIGALYIRGLGELTPLYPMLFGGGQERNFRPGTENTPMIAGLGKAAELVAENCEAYEAHMRDVRDYLEERLAAEFGKRIHLNSQFPGTERLPNTCNFSILGPQLQGRLVLAQCRTLLASMGAACHSDHGDRPSPVLLSCGVPLDVARNAIRLSVGRGTTRAEVDLVVQDLKQAVARLEGQA</sequence>
<dbReference type="FunFam" id="3.40.640.10:FF:000083">
    <property type="entry name" value="Selenocysteine lyase"/>
    <property type="match status" value="1"/>
</dbReference>
<organism evidence="14 15">
    <name type="scientific">Balaenoptera musculus</name>
    <name type="common">Blue whale</name>
    <dbReference type="NCBI Taxonomy" id="9771"/>
    <lineage>
        <taxon>Eukaryota</taxon>
        <taxon>Metazoa</taxon>
        <taxon>Chordata</taxon>
        <taxon>Craniata</taxon>
        <taxon>Vertebrata</taxon>
        <taxon>Euteleostomi</taxon>
        <taxon>Mammalia</taxon>
        <taxon>Eutheria</taxon>
        <taxon>Laurasiatheria</taxon>
        <taxon>Artiodactyla</taxon>
        <taxon>Whippomorpha</taxon>
        <taxon>Cetacea</taxon>
        <taxon>Mysticeti</taxon>
        <taxon>Balaenopteridae</taxon>
        <taxon>Balaenoptera</taxon>
    </lineage>
</organism>
<dbReference type="InterPro" id="IPR015421">
    <property type="entry name" value="PyrdxlP-dep_Trfase_major"/>
</dbReference>
<dbReference type="Gene3D" id="1.10.260.50">
    <property type="match status" value="1"/>
</dbReference>
<evidence type="ECO:0000256" key="11">
    <source>
        <dbReference type="ARBA" id="ARBA00040554"/>
    </source>
</evidence>
<feature type="domain" description="Aminotransferase class V" evidence="13">
    <location>
        <begin position="226"/>
        <end position="517"/>
    </location>
</feature>
<keyword evidence="14" id="KW-1185">Reference proteome</keyword>
<dbReference type="GO" id="GO:0009000">
    <property type="term" value="F:selenocysteine lyase activity"/>
    <property type="evidence" value="ECO:0007669"/>
    <property type="project" value="UniProtKB-EC"/>
</dbReference>
<evidence type="ECO:0000256" key="6">
    <source>
        <dbReference type="ARBA" id="ARBA00022679"/>
    </source>
</evidence>
<dbReference type="GeneID" id="118898059"/>
<dbReference type="SUPFAM" id="SSF53383">
    <property type="entry name" value="PLP-dependent transferases"/>
    <property type="match status" value="2"/>
</dbReference>
<evidence type="ECO:0000313" key="14">
    <source>
        <dbReference type="Proteomes" id="UP000694857"/>
    </source>
</evidence>
<dbReference type="GO" id="GO:0005829">
    <property type="term" value="C:cytosol"/>
    <property type="evidence" value="ECO:0007669"/>
    <property type="project" value="UniProtKB-SubCell"/>
</dbReference>
<dbReference type="KEGG" id="bmus:118898059"/>
<dbReference type="OrthoDB" id="10250117at2759"/>
<dbReference type="InterPro" id="IPR015422">
    <property type="entry name" value="PyrdxlP-dep_Trfase_small"/>
</dbReference>
<comment type="subcellular location">
    <subcellularLocation>
        <location evidence="2">Cytoplasm</location>
        <location evidence="2">Cytosol</location>
    </subcellularLocation>
</comment>
<comment type="cofactor">
    <cofactor evidence="1">
        <name>pyridoxal 5'-phosphate</name>
        <dbReference type="ChEBI" id="CHEBI:597326"/>
    </cofactor>
</comment>
<keyword evidence="7" id="KW-0663">Pyridoxal phosphate</keyword>
<dbReference type="PANTHER" id="PTHR11601:SF62">
    <property type="entry name" value="SELENOCYSTEINE LYASE"/>
    <property type="match status" value="1"/>
</dbReference>
<dbReference type="EC" id="4.4.1.16" evidence="10"/>
<comment type="similarity">
    <text evidence="3">Belongs to the class-V pyridoxal-phosphate-dependent aminotransferase family.</text>
</comment>
<evidence type="ECO:0000256" key="8">
    <source>
        <dbReference type="ARBA" id="ARBA00023239"/>
    </source>
</evidence>
<dbReference type="CTD" id="51540"/>
<protein>
    <recommendedName>
        <fullName evidence="11">Selenocysteine lyase</fullName>
        <ecNumber evidence="10">4.4.1.16</ecNumber>
    </recommendedName>
</protein>
<dbReference type="InterPro" id="IPR000192">
    <property type="entry name" value="Aminotrans_V_dom"/>
</dbReference>
<evidence type="ECO:0000256" key="4">
    <source>
        <dbReference type="ARBA" id="ARBA00011738"/>
    </source>
</evidence>
<evidence type="ECO:0000313" key="15">
    <source>
        <dbReference type="RefSeq" id="XP_036713840.1"/>
    </source>
</evidence>
<name>A0A8B8Y368_BALMU</name>
<evidence type="ECO:0000256" key="2">
    <source>
        <dbReference type="ARBA" id="ARBA00004514"/>
    </source>
</evidence>
<proteinExistence type="inferred from homology"/>
<dbReference type="Gene3D" id="3.40.640.10">
    <property type="entry name" value="Type I PLP-dependent aspartate aminotransferase-like (Major domain)"/>
    <property type="match status" value="2"/>
</dbReference>
<dbReference type="RefSeq" id="XP_036713840.1">
    <property type="nucleotide sequence ID" value="XM_036857945.1"/>
</dbReference>
<evidence type="ECO:0000256" key="5">
    <source>
        <dbReference type="ARBA" id="ARBA00022490"/>
    </source>
</evidence>
<dbReference type="Gene3D" id="3.90.1150.10">
    <property type="entry name" value="Aspartate Aminotransferase, domain 1"/>
    <property type="match status" value="2"/>
</dbReference>
<comment type="subunit">
    <text evidence="4">Homodimer.</text>
</comment>
<comment type="function">
    <text evidence="9">Catalyzes the decomposition of L-selenocysteine to L-alanine and elemental selenium.</text>
</comment>
<dbReference type="PANTHER" id="PTHR11601">
    <property type="entry name" value="CYSTEINE DESULFURYLASE FAMILY MEMBER"/>
    <property type="match status" value="1"/>
</dbReference>
<feature type="region of interest" description="Disordered" evidence="12">
    <location>
        <begin position="1"/>
        <end position="34"/>
    </location>
</feature>
<gene>
    <name evidence="15" type="primary">SCLY</name>
</gene>
<dbReference type="InterPro" id="IPR015424">
    <property type="entry name" value="PyrdxlP-dep_Trfase"/>
</dbReference>
<keyword evidence="6" id="KW-0808">Transferase</keyword>
<keyword evidence="8 15" id="KW-0456">Lyase</keyword>
<dbReference type="Pfam" id="PF00266">
    <property type="entry name" value="Aminotran_5"/>
    <property type="match status" value="2"/>
</dbReference>
<reference evidence="15" key="1">
    <citation type="submission" date="2025-08" db="UniProtKB">
        <authorList>
            <consortium name="RefSeq"/>
        </authorList>
    </citation>
    <scope>IDENTIFICATION</scope>
    <source>
        <tissue evidence="15">Epidermis and Blubber</tissue>
    </source>
</reference>
<feature type="compositionally biased region" description="Basic and acidic residues" evidence="12">
    <location>
        <begin position="22"/>
        <end position="34"/>
    </location>
</feature>
<accession>A0A8B8Y368</accession>
<evidence type="ECO:0000256" key="3">
    <source>
        <dbReference type="ARBA" id="ARBA00009236"/>
    </source>
</evidence>
<dbReference type="AlphaFoldDB" id="A0A8B8Y368"/>